<dbReference type="InterPro" id="IPR019734">
    <property type="entry name" value="TPR_rpt"/>
</dbReference>
<evidence type="ECO:0000313" key="1">
    <source>
        <dbReference type="EMBL" id="KKN10431.1"/>
    </source>
</evidence>
<proteinExistence type="predicted"/>
<dbReference type="SUPFAM" id="SSF48452">
    <property type="entry name" value="TPR-like"/>
    <property type="match status" value="1"/>
</dbReference>
<name>A0A0F9QB86_9ZZZZ</name>
<dbReference type="Pfam" id="PF13414">
    <property type="entry name" value="TPR_11"/>
    <property type="match status" value="1"/>
</dbReference>
<gene>
    <name evidence="1" type="ORF">LCGC14_1036610</name>
</gene>
<reference evidence="1" key="1">
    <citation type="journal article" date="2015" name="Nature">
        <title>Complex archaea that bridge the gap between prokaryotes and eukaryotes.</title>
        <authorList>
            <person name="Spang A."/>
            <person name="Saw J.H."/>
            <person name="Jorgensen S.L."/>
            <person name="Zaremba-Niedzwiedzka K."/>
            <person name="Martijn J."/>
            <person name="Lind A.E."/>
            <person name="van Eijk R."/>
            <person name="Schleper C."/>
            <person name="Guy L."/>
            <person name="Ettema T.J."/>
        </authorList>
    </citation>
    <scope>NUCLEOTIDE SEQUENCE</scope>
</reference>
<comment type="caution">
    <text evidence="1">The sequence shown here is derived from an EMBL/GenBank/DDBJ whole genome shotgun (WGS) entry which is preliminary data.</text>
</comment>
<dbReference type="Gene3D" id="1.25.40.10">
    <property type="entry name" value="Tetratricopeptide repeat domain"/>
    <property type="match status" value="1"/>
</dbReference>
<sequence>MKSEDIREEGNKFTEKGDFKLAIKSFRKVIDIDPKNFKVWADLGSVY</sequence>
<dbReference type="InterPro" id="IPR011990">
    <property type="entry name" value="TPR-like_helical_dom_sf"/>
</dbReference>
<dbReference type="EMBL" id="LAZR01004244">
    <property type="protein sequence ID" value="KKN10431.1"/>
    <property type="molecule type" value="Genomic_DNA"/>
</dbReference>
<dbReference type="PROSITE" id="PS50005">
    <property type="entry name" value="TPR"/>
    <property type="match status" value="1"/>
</dbReference>
<protein>
    <submittedName>
        <fullName evidence="1">Uncharacterized protein</fullName>
    </submittedName>
</protein>
<accession>A0A0F9QB86</accession>
<dbReference type="AlphaFoldDB" id="A0A0F9QB86"/>
<organism evidence="1">
    <name type="scientific">marine sediment metagenome</name>
    <dbReference type="NCBI Taxonomy" id="412755"/>
    <lineage>
        <taxon>unclassified sequences</taxon>
        <taxon>metagenomes</taxon>
        <taxon>ecological metagenomes</taxon>
    </lineage>
</organism>